<feature type="transmembrane region" description="Helical" evidence="10">
    <location>
        <begin position="238"/>
        <end position="266"/>
    </location>
</feature>
<name>A0A3N4K4Y9_9PEZI</name>
<dbReference type="GO" id="GO:0016020">
    <property type="term" value="C:membrane"/>
    <property type="evidence" value="ECO:0007669"/>
    <property type="project" value="UniProtKB-SubCell"/>
</dbReference>
<evidence type="ECO:0000313" key="13">
    <source>
        <dbReference type="Proteomes" id="UP000276215"/>
    </source>
</evidence>
<dbReference type="GO" id="GO:0006814">
    <property type="term" value="P:sodium ion transport"/>
    <property type="evidence" value="ECO:0007669"/>
    <property type="project" value="UniProtKB-KW"/>
</dbReference>
<keyword evidence="8 10" id="KW-0472">Membrane</keyword>
<evidence type="ECO:0000259" key="11">
    <source>
        <dbReference type="Pfam" id="PF00999"/>
    </source>
</evidence>
<protein>
    <submittedName>
        <fullName evidence="12">Sodium/hydrogen exchanger</fullName>
    </submittedName>
</protein>
<feature type="transmembrane region" description="Helical" evidence="10">
    <location>
        <begin position="197"/>
        <end position="218"/>
    </location>
</feature>
<dbReference type="Gene3D" id="1.20.1530.20">
    <property type="match status" value="1"/>
</dbReference>
<evidence type="ECO:0000256" key="7">
    <source>
        <dbReference type="ARBA" id="ARBA00023065"/>
    </source>
</evidence>
<feature type="transmembrane region" description="Helical" evidence="10">
    <location>
        <begin position="103"/>
        <end position="120"/>
    </location>
</feature>
<feature type="transmembrane region" description="Helical" evidence="10">
    <location>
        <begin position="411"/>
        <end position="435"/>
    </location>
</feature>
<keyword evidence="3" id="KW-0050">Antiport</keyword>
<keyword evidence="2" id="KW-0813">Transport</keyword>
<feature type="transmembrane region" description="Helical" evidence="10">
    <location>
        <begin position="38"/>
        <end position="56"/>
    </location>
</feature>
<evidence type="ECO:0000256" key="5">
    <source>
        <dbReference type="ARBA" id="ARBA00022989"/>
    </source>
</evidence>
<evidence type="ECO:0000256" key="4">
    <source>
        <dbReference type="ARBA" id="ARBA00022692"/>
    </source>
</evidence>
<dbReference type="PANTHER" id="PTHR43562">
    <property type="entry name" value="NAPA-TYPE SODIUM/HYDROGEN ANTIPORTER"/>
    <property type="match status" value="1"/>
</dbReference>
<dbReference type="EMBL" id="ML120352">
    <property type="protein sequence ID" value="RPB05637.1"/>
    <property type="molecule type" value="Genomic_DNA"/>
</dbReference>
<evidence type="ECO:0000256" key="3">
    <source>
        <dbReference type="ARBA" id="ARBA00022449"/>
    </source>
</evidence>
<dbReference type="Pfam" id="PF00999">
    <property type="entry name" value="Na_H_Exchanger"/>
    <property type="match status" value="1"/>
</dbReference>
<comment type="subcellular location">
    <subcellularLocation>
        <location evidence="1">Membrane</location>
        <topology evidence="1">Multi-pass membrane protein</topology>
    </subcellularLocation>
</comment>
<keyword evidence="5 10" id="KW-1133">Transmembrane helix</keyword>
<proteinExistence type="predicted"/>
<dbReference type="GO" id="GO:0015297">
    <property type="term" value="F:antiporter activity"/>
    <property type="evidence" value="ECO:0007669"/>
    <property type="project" value="UniProtKB-KW"/>
</dbReference>
<evidence type="ECO:0000256" key="10">
    <source>
        <dbReference type="SAM" id="Phobius"/>
    </source>
</evidence>
<feature type="transmembrane region" description="Helical" evidence="10">
    <location>
        <begin position="317"/>
        <end position="335"/>
    </location>
</feature>
<dbReference type="PANTHER" id="PTHR43562:SF3">
    <property type="entry name" value="SODIUM ION_PROTON EXCHANGER (EUROFUNG)"/>
    <property type="match status" value="1"/>
</dbReference>
<evidence type="ECO:0000256" key="8">
    <source>
        <dbReference type="ARBA" id="ARBA00023136"/>
    </source>
</evidence>
<feature type="transmembrane region" description="Helical" evidence="10">
    <location>
        <begin position="375"/>
        <end position="399"/>
    </location>
</feature>
<dbReference type="InterPro" id="IPR006153">
    <property type="entry name" value="Cation/H_exchanger_TM"/>
</dbReference>
<reference evidence="12 13" key="1">
    <citation type="journal article" date="2018" name="Nat. Ecol. Evol.">
        <title>Pezizomycetes genomes reveal the molecular basis of ectomycorrhizal truffle lifestyle.</title>
        <authorList>
            <person name="Murat C."/>
            <person name="Payen T."/>
            <person name="Noel B."/>
            <person name="Kuo A."/>
            <person name="Morin E."/>
            <person name="Chen J."/>
            <person name="Kohler A."/>
            <person name="Krizsan K."/>
            <person name="Balestrini R."/>
            <person name="Da Silva C."/>
            <person name="Montanini B."/>
            <person name="Hainaut M."/>
            <person name="Levati E."/>
            <person name="Barry K.W."/>
            <person name="Belfiori B."/>
            <person name="Cichocki N."/>
            <person name="Clum A."/>
            <person name="Dockter R.B."/>
            <person name="Fauchery L."/>
            <person name="Guy J."/>
            <person name="Iotti M."/>
            <person name="Le Tacon F."/>
            <person name="Lindquist E.A."/>
            <person name="Lipzen A."/>
            <person name="Malagnac F."/>
            <person name="Mello A."/>
            <person name="Molinier V."/>
            <person name="Miyauchi S."/>
            <person name="Poulain J."/>
            <person name="Riccioni C."/>
            <person name="Rubini A."/>
            <person name="Sitrit Y."/>
            <person name="Splivallo R."/>
            <person name="Traeger S."/>
            <person name="Wang M."/>
            <person name="Zifcakova L."/>
            <person name="Wipf D."/>
            <person name="Zambonelli A."/>
            <person name="Paolocci F."/>
            <person name="Nowrousian M."/>
            <person name="Ottonello S."/>
            <person name="Baldrian P."/>
            <person name="Spatafora J.W."/>
            <person name="Henrissat B."/>
            <person name="Nagy L.G."/>
            <person name="Aury J.M."/>
            <person name="Wincker P."/>
            <person name="Grigoriev I.V."/>
            <person name="Bonfante P."/>
            <person name="Martin F.M."/>
        </authorList>
    </citation>
    <scope>NUCLEOTIDE SEQUENCE [LARGE SCALE GENOMIC DNA]</scope>
    <source>
        <strain evidence="12 13">120613-1</strain>
    </source>
</reference>
<feature type="domain" description="Cation/H+ exchanger transmembrane" evidence="11">
    <location>
        <begin position="43"/>
        <end position="436"/>
    </location>
</feature>
<organism evidence="12 13">
    <name type="scientific">Choiromyces venosus 120613-1</name>
    <dbReference type="NCBI Taxonomy" id="1336337"/>
    <lineage>
        <taxon>Eukaryota</taxon>
        <taxon>Fungi</taxon>
        <taxon>Dikarya</taxon>
        <taxon>Ascomycota</taxon>
        <taxon>Pezizomycotina</taxon>
        <taxon>Pezizomycetes</taxon>
        <taxon>Pezizales</taxon>
        <taxon>Tuberaceae</taxon>
        <taxon>Choiromyces</taxon>
    </lineage>
</organism>
<feature type="transmembrane region" description="Helical" evidence="10">
    <location>
        <begin position="126"/>
        <end position="150"/>
    </location>
</feature>
<keyword evidence="4 10" id="KW-0812">Transmembrane</keyword>
<keyword evidence="9" id="KW-0739">Sodium transport</keyword>
<evidence type="ECO:0000256" key="9">
    <source>
        <dbReference type="ARBA" id="ARBA00023201"/>
    </source>
</evidence>
<dbReference type="Proteomes" id="UP000276215">
    <property type="component" value="Unassembled WGS sequence"/>
</dbReference>
<dbReference type="AlphaFoldDB" id="A0A3N4K4Y9"/>
<keyword evidence="7" id="KW-0406">Ion transport</keyword>
<keyword evidence="6" id="KW-0915">Sodium</keyword>
<gene>
    <name evidence="12" type="ORF">L873DRAFT_1832424</name>
</gene>
<dbReference type="GO" id="GO:1902600">
    <property type="term" value="P:proton transmembrane transport"/>
    <property type="evidence" value="ECO:0007669"/>
    <property type="project" value="InterPro"/>
</dbReference>
<dbReference type="InterPro" id="IPR038770">
    <property type="entry name" value="Na+/solute_symporter_sf"/>
</dbReference>
<evidence type="ECO:0000256" key="1">
    <source>
        <dbReference type="ARBA" id="ARBA00004141"/>
    </source>
</evidence>
<sequence>MATESQSLPYHEPLILTILTQTSFLLLLNLLNTLLNATIYCGLLGQILLGIIYGILLTNTTLLPLSAQTTIVDPGYLGLILLVFEGGLTTSLPTLLPNLPISIAVAVTGIAVPIALSFLLGPIMSASGIMCFATGAAMSATSLGITFAILSTSGFAGTRLGTVLSCAAMVDDVVGLVMIQVVGNLGGSGGGVDGGVIARPVGASLGLLLVVVAGGWGIEKVCRGRFTSERYTGVKSALLAHTALLIGLIVAASYSGTSVLFAAFLAGAGSTWWDGKRGNSSSEWTAAKRILKPFFASIGISIPITQMFSQSMVWRGIVYSLLMILGKLITGLWLLRFSLPFPFPTPTTLLHKLRIRRKLGPHNPTTRTPSKPRSLYPAAILGLSMVARGEIAFLIASIAESKGVFGRSENGVYLAVVWAAVVCTVIGPLGVGMLVRRHLTRSRSKMPILCQCVCGQFHGENNVNFTQEVQTQ</sequence>
<evidence type="ECO:0000313" key="12">
    <source>
        <dbReference type="EMBL" id="RPB05637.1"/>
    </source>
</evidence>
<evidence type="ECO:0000256" key="2">
    <source>
        <dbReference type="ARBA" id="ARBA00022448"/>
    </source>
</evidence>
<dbReference type="OrthoDB" id="1288932at2759"/>
<evidence type="ECO:0000256" key="6">
    <source>
        <dbReference type="ARBA" id="ARBA00023053"/>
    </source>
</evidence>
<accession>A0A3N4K4Y9</accession>
<keyword evidence="13" id="KW-1185">Reference proteome</keyword>